<feature type="chain" id="PRO_5029601848" description="Ig-like domain-containing protein" evidence="5">
    <location>
        <begin position="17"/>
        <end position="140"/>
    </location>
</feature>
<keyword evidence="8" id="KW-1185">Reference proteome</keyword>
<dbReference type="AlphaFoldDB" id="A0A7N4NWP5"/>
<dbReference type="GO" id="GO:0002250">
    <property type="term" value="P:adaptive immune response"/>
    <property type="evidence" value="ECO:0007669"/>
    <property type="project" value="UniProtKB-KW"/>
</dbReference>
<dbReference type="InterPro" id="IPR036179">
    <property type="entry name" value="Ig-like_dom_sf"/>
</dbReference>
<evidence type="ECO:0000256" key="2">
    <source>
        <dbReference type="ARBA" id="ARBA00023130"/>
    </source>
</evidence>
<dbReference type="Pfam" id="PF07686">
    <property type="entry name" value="V-set"/>
    <property type="match status" value="1"/>
</dbReference>
<dbReference type="GeneTree" id="ENSGT01030000234536"/>
<reference evidence="7" key="3">
    <citation type="submission" date="2025-09" db="UniProtKB">
        <authorList>
            <consortium name="Ensembl"/>
        </authorList>
    </citation>
    <scope>IDENTIFICATION</scope>
</reference>
<evidence type="ECO:0000256" key="4">
    <source>
        <dbReference type="SAM" id="MobiDB-lite"/>
    </source>
</evidence>
<dbReference type="FunFam" id="2.60.40.10:FF:002426">
    <property type="entry name" value="Immunoglobulin heavy variable V15-2"/>
    <property type="match status" value="1"/>
</dbReference>
<dbReference type="InterPro" id="IPR013783">
    <property type="entry name" value="Ig-like_fold"/>
</dbReference>
<keyword evidence="5" id="KW-0732">Signal</keyword>
<reference evidence="7 8" key="1">
    <citation type="journal article" date="2011" name="Proc. Natl. Acad. Sci. U.S.A.">
        <title>Genetic diversity and population structure of the endangered marsupial Sarcophilus harrisii (Tasmanian devil).</title>
        <authorList>
            <person name="Miller W."/>
            <person name="Hayes V.M."/>
            <person name="Ratan A."/>
            <person name="Petersen D.C."/>
            <person name="Wittekindt N.E."/>
            <person name="Miller J."/>
            <person name="Walenz B."/>
            <person name="Knight J."/>
            <person name="Qi J."/>
            <person name="Zhao F."/>
            <person name="Wang Q."/>
            <person name="Bedoya-Reina O.C."/>
            <person name="Katiyar N."/>
            <person name="Tomsho L.P."/>
            <person name="Kasson L.M."/>
            <person name="Hardie R.A."/>
            <person name="Woodbridge P."/>
            <person name="Tindall E.A."/>
            <person name="Bertelsen M.F."/>
            <person name="Dixon D."/>
            <person name="Pyecroft S."/>
            <person name="Helgen K.M."/>
            <person name="Lesk A.M."/>
            <person name="Pringle T.H."/>
            <person name="Patterson N."/>
            <person name="Zhang Y."/>
            <person name="Kreiss A."/>
            <person name="Woods G.M."/>
            <person name="Jones M.E."/>
            <person name="Schuster S.C."/>
        </authorList>
    </citation>
    <scope>NUCLEOTIDE SEQUENCE [LARGE SCALE GENOMIC DNA]</scope>
</reference>
<feature type="domain" description="Ig-like" evidence="6">
    <location>
        <begin position="16"/>
        <end position="127"/>
    </location>
</feature>
<evidence type="ECO:0000313" key="8">
    <source>
        <dbReference type="Proteomes" id="UP000007648"/>
    </source>
</evidence>
<sequence length="140" mass="15526">MKLFCFLFCLVAGVLSDLQLEESGSGTVRPSETLTLTCSVTGGSVTSSYYWNWIRQSPGKGLVWLGYWSGSTSYNPLFQNRISITADTSKNQFSLQLKSLTTEDTAVYYCARGTMKRKKQESRHKLSPSGKPEDQAVCDA</sequence>
<keyword evidence="2" id="KW-1064">Adaptive immunity</keyword>
<evidence type="ECO:0000313" key="7">
    <source>
        <dbReference type="Ensembl" id="ENSSHAP00000029602.1"/>
    </source>
</evidence>
<dbReference type="PROSITE" id="PS50835">
    <property type="entry name" value="IG_LIKE"/>
    <property type="match status" value="1"/>
</dbReference>
<evidence type="ECO:0000259" key="6">
    <source>
        <dbReference type="PROSITE" id="PS50835"/>
    </source>
</evidence>
<feature type="signal peptide" evidence="5">
    <location>
        <begin position="1"/>
        <end position="16"/>
    </location>
</feature>
<dbReference type="PANTHER" id="PTHR23266">
    <property type="entry name" value="IMMUNOGLOBULIN HEAVY CHAIN"/>
    <property type="match status" value="1"/>
</dbReference>
<dbReference type="OMA" id="EWLGYWS"/>
<organism evidence="7 8">
    <name type="scientific">Sarcophilus harrisii</name>
    <name type="common">Tasmanian devil</name>
    <name type="synonym">Sarcophilus laniarius</name>
    <dbReference type="NCBI Taxonomy" id="9305"/>
    <lineage>
        <taxon>Eukaryota</taxon>
        <taxon>Metazoa</taxon>
        <taxon>Chordata</taxon>
        <taxon>Craniata</taxon>
        <taxon>Vertebrata</taxon>
        <taxon>Euteleostomi</taxon>
        <taxon>Mammalia</taxon>
        <taxon>Metatheria</taxon>
        <taxon>Dasyuromorphia</taxon>
        <taxon>Dasyuridae</taxon>
        <taxon>Sarcophilus</taxon>
    </lineage>
</organism>
<feature type="region of interest" description="Disordered" evidence="4">
    <location>
        <begin position="118"/>
        <end position="140"/>
    </location>
</feature>
<proteinExistence type="predicted"/>
<reference evidence="7" key="2">
    <citation type="submission" date="2025-08" db="UniProtKB">
        <authorList>
            <consortium name="Ensembl"/>
        </authorList>
    </citation>
    <scope>IDENTIFICATION</scope>
</reference>
<dbReference type="SUPFAM" id="SSF48726">
    <property type="entry name" value="Immunoglobulin"/>
    <property type="match status" value="1"/>
</dbReference>
<dbReference type="InterPro" id="IPR007110">
    <property type="entry name" value="Ig-like_dom"/>
</dbReference>
<evidence type="ECO:0000256" key="3">
    <source>
        <dbReference type="ARBA" id="ARBA00043265"/>
    </source>
</evidence>
<dbReference type="InterPro" id="IPR013106">
    <property type="entry name" value="Ig_V-set"/>
</dbReference>
<keyword evidence="3" id="KW-1280">Immunoglobulin</keyword>
<dbReference type="Gene3D" id="2.60.40.10">
    <property type="entry name" value="Immunoglobulins"/>
    <property type="match status" value="1"/>
</dbReference>
<dbReference type="GO" id="GO:0019814">
    <property type="term" value="C:immunoglobulin complex"/>
    <property type="evidence" value="ECO:0007669"/>
    <property type="project" value="UniProtKB-KW"/>
</dbReference>
<evidence type="ECO:0000256" key="5">
    <source>
        <dbReference type="SAM" id="SignalP"/>
    </source>
</evidence>
<protein>
    <recommendedName>
        <fullName evidence="6">Ig-like domain-containing protein</fullName>
    </recommendedName>
</protein>
<dbReference type="Ensembl" id="ENSSHAT00000044958.1">
    <property type="protein sequence ID" value="ENSSHAP00000029602.1"/>
    <property type="gene ID" value="ENSSHAG00000023080.1"/>
</dbReference>
<evidence type="ECO:0000256" key="1">
    <source>
        <dbReference type="ARBA" id="ARBA00022859"/>
    </source>
</evidence>
<dbReference type="Proteomes" id="UP000007648">
    <property type="component" value="Unassembled WGS sequence"/>
</dbReference>
<keyword evidence="1" id="KW-0391">Immunity</keyword>
<dbReference type="SMART" id="SM00409">
    <property type="entry name" value="IG"/>
    <property type="match status" value="1"/>
</dbReference>
<dbReference type="InterPro" id="IPR003599">
    <property type="entry name" value="Ig_sub"/>
</dbReference>
<dbReference type="SMART" id="SM00406">
    <property type="entry name" value="IGv"/>
    <property type="match status" value="1"/>
</dbReference>
<dbReference type="InParanoid" id="A0A7N4NWP5"/>
<accession>A0A7N4NWP5</accession>
<dbReference type="FunCoup" id="A0A7N4NWP5">
    <property type="interactions" value="211"/>
</dbReference>
<dbReference type="GO" id="GO:0005576">
    <property type="term" value="C:extracellular region"/>
    <property type="evidence" value="ECO:0007669"/>
    <property type="project" value="UniProtKB-ARBA"/>
</dbReference>
<name>A0A7N4NWP5_SARHA</name>
<dbReference type="InterPro" id="IPR050199">
    <property type="entry name" value="IgHV"/>
</dbReference>